<accession>A0ABM5ZZS5</accession>
<sequence>MSATKEEITAFMAVEFPQTKCVVESVDEMGATLSHDIGINELRPGGTVSGPVLMSIADVAIYVAILGKIGIVPLTVTTSLTINFLRKPSAEARIIAECTLMKVGRTLIVGEVSLYSEGTSDLVAHVVGTYSVPPKLA</sequence>
<proteinExistence type="predicted"/>
<dbReference type="RefSeq" id="WP_062845166.1">
    <property type="nucleotide sequence ID" value="NZ_CP014945.1"/>
</dbReference>
<dbReference type="Pfam" id="PF03061">
    <property type="entry name" value="4HBT"/>
    <property type="match status" value="1"/>
</dbReference>
<evidence type="ECO:0000313" key="3">
    <source>
        <dbReference type="Proteomes" id="UP000076104"/>
    </source>
</evidence>
<gene>
    <name evidence="2" type="ORF">A3K91_2037</name>
</gene>
<dbReference type="Gene3D" id="3.10.129.10">
    <property type="entry name" value="Hotdog Thioesterase"/>
    <property type="match status" value="1"/>
</dbReference>
<dbReference type="CDD" id="cd03443">
    <property type="entry name" value="PaaI_thioesterase"/>
    <property type="match status" value="1"/>
</dbReference>
<dbReference type="SUPFAM" id="SSF54637">
    <property type="entry name" value="Thioesterase/thiol ester dehydrase-isomerase"/>
    <property type="match status" value="1"/>
</dbReference>
<evidence type="ECO:0000259" key="1">
    <source>
        <dbReference type="Pfam" id="PF03061"/>
    </source>
</evidence>
<dbReference type="InterPro" id="IPR029069">
    <property type="entry name" value="HotDog_dom_sf"/>
</dbReference>
<dbReference type="GeneID" id="33060038"/>
<name>A0ABM5ZZS5_9GAMM</name>
<keyword evidence="3" id="KW-1185">Reference proteome</keyword>
<organism evidence="2 3">
    <name type="scientific">Psychrobacter alimentarius</name>
    <dbReference type="NCBI Taxonomy" id="261164"/>
    <lineage>
        <taxon>Bacteria</taxon>
        <taxon>Pseudomonadati</taxon>
        <taxon>Pseudomonadota</taxon>
        <taxon>Gammaproteobacteria</taxon>
        <taxon>Moraxellales</taxon>
        <taxon>Moraxellaceae</taxon>
        <taxon>Psychrobacter</taxon>
    </lineage>
</organism>
<reference evidence="2 3" key="1">
    <citation type="submission" date="2016-03" db="EMBL/GenBank/DDBJ databases">
        <title>Genome sequencing of Psychrobacter alimentarius PAMC 27889.</title>
        <authorList>
            <person name="Lee J."/>
            <person name="Kim O.-S."/>
        </authorList>
    </citation>
    <scope>NUCLEOTIDE SEQUENCE [LARGE SCALE GENOMIC DNA]</scope>
    <source>
        <strain evidence="2 3">PAMC 27889</strain>
    </source>
</reference>
<evidence type="ECO:0000313" key="2">
    <source>
        <dbReference type="EMBL" id="AMT97623.1"/>
    </source>
</evidence>
<dbReference type="EMBL" id="CP014945">
    <property type="protein sequence ID" value="AMT97623.1"/>
    <property type="molecule type" value="Genomic_DNA"/>
</dbReference>
<dbReference type="InterPro" id="IPR006683">
    <property type="entry name" value="Thioestr_dom"/>
</dbReference>
<protein>
    <submittedName>
        <fullName evidence="2">Thioesterase</fullName>
    </submittedName>
</protein>
<feature type="domain" description="Thioesterase" evidence="1">
    <location>
        <begin position="45"/>
        <end position="119"/>
    </location>
</feature>
<dbReference type="Proteomes" id="UP000076104">
    <property type="component" value="Chromosome"/>
</dbReference>